<accession>A0A1I0Z0S0</accession>
<dbReference type="SUPFAM" id="SSF47413">
    <property type="entry name" value="lambda repressor-like DNA-binding domains"/>
    <property type="match status" value="1"/>
</dbReference>
<evidence type="ECO:0000256" key="1">
    <source>
        <dbReference type="ARBA" id="ARBA00023015"/>
    </source>
</evidence>
<dbReference type="OrthoDB" id="4268837at2"/>
<dbReference type="CDD" id="cd01392">
    <property type="entry name" value="HTH_LacI"/>
    <property type="match status" value="1"/>
</dbReference>
<dbReference type="RefSeq" id="WP_091672766.1">
    <property type="nucleotide sequence ID" value="NZ_FOKG01000006.1"/>
</dbReference>
<dbReference type="InterPro" id="IPR028082">
    <property type="entry name" value="Peripla_BP_I"/>
</dbReference>
<protein>
    <submittedName>
        <fullName evidence="5">Transcriptional regulator, LacI family</fullName>
    </submittedName>
</protein>
<gene>
    <name evidence="5" type="ORF">SAMN05216266_10616</name>
</gene>
<evidence type="ECO:0000313" key="6">
    <source>
        <dbReference type="Proteomes" id="UP000243799"/>
    </source>
</evidence>
<dbReference type="PANTHER" id="PTHR30146">
    <property type="entry name" value="LACI-RELATED TRANSCRIPTIONAL REPRESSOR"/>
    <property type="match status" value="1"/>
</dbReference>
<keyword evidence="6" id="KW-1185">Reference proteome</keyword>
<evidence type="ECO:0000259" key="4">
    <source>
        <dbReference type="PROSITE" id="PS50932"/>
    </source>
</evidence>
<dbReference type="SMART" id="SM00354">
    <property type="entry name" value="HTH_LACI"/>
    <property type="match status" value="1"/>
</dbReference>
<dbReference type="PRINTS" id="PR00036">
    <property type="entry name" value="HTHLACI"/>
</dbReference>
<evidence type="ECO:0000256" key="3">
    <source>
        <dbReference type="ARBA" id="ARBA00023163"/>
    </source>
</evidence>
<dbReference type="Gene3D" id="1.10.260.40">
    <property type="entry name" value="lambda repressor-like DNA-binding domains"/>
    <property type="match status" value="1"/>
</dbReference>
<keyword evidence="2" id="KW-0238">DNA-binding</keyword>
<dbReference type="GO" id="GO:0000976">
    <property type="term" value="F:transcription cis-regulatory region binding"/>
    <property type="evidence" value="ECO:0007669"/>
    <property type="project" value="TreeGrafter"/>
</dbReference>
<organism evidence="5 6">
    <name type="scientific">Amycolatopsis marina</name>
    <dbReference type="NCBI Taxonomy" id="490629"/>
    <lineage>
        <taxon>Bacteria</taxon>
        <taxon>Bacillati</taxon>
        <taxon>Actinomycetota</taxon>
        <taxon>Actinomycetes</taxon>
        <taxon>Pseudonocardiales</taxon>
        <taxon>Pseudonocardiaceae</taxon>
        <taxon>Amycolatopsis</taxon>
    </lineage>
</organism>
<proteinExistence type="predicted"/>
<dbReference type="Proteomes" id="UP000243799">
    <property type="component" value="Unassembled WGS sequence"/>
</dbReference>
<dbReference type="PROSITE" id="PS50932">
    <property type="entry name" value="HTH_LACI_2"/>
    <property type="match status" value="1"/>
</dbReference>
<dbReference type="AlphaFoldDB" id="A0A1I0Z0S0"/>
<dbReference type="SUPFAM" id="SSF53822">
    <property type="entry name" value="Periplasmic binding protein-like I"/>
    <property type="match status" value="1"/>
</dbReference>
<dbReference type="Pfam" id="PF00356">
    <property type="entry name" value="LacI"/>
    <property type="match status" value="1"/>
</dbReference>
<dbReference type="Gene3D" id="3.40.50.2300">
    <property type="match status" value="2"/>
</dbReference>
<evidence type="ECO:0000313" key="5">
    <source>
        <dbReference type="EMBL" id="SFB19131.1"/>
    </source>
</evidence>
<evidence type="ECO:0000256" key="2">
    <source>
        <dbReference type="ARBA" id="ARBA00023125"/>
    </source>
</evidence>
<dbReference type="STRING" id="490629.SAMN05216266_10616"/>
<dbReference type="InterPro" id="IPR010982">
    <property type="entry name" value="Lambda_DNA-bd_dom_sf"/>
</dbReference>
<dbReference type="InterPro" id="IPR000843">
    <property type="entry name" value="HTH_LacI"/>
</dbReference>
<keyword evidence="3" id="KW-0804">Transcription</keyword>
<name>A0A1I0Z0S0_9PSEU</name>
<sequence>MIDPAEATVDDRAAPTLEEVARVAGVSRSTVSRVINELPGVSERARTAVAKAIETLRYVPNEAARSLATRRTNSIALVVSEHGDQVFGDPFFAGVLRGVHAGLASSKRQLVLMLMTQDDDGEALASYLCGGHVDGALVVSLHGRDPLPQRLAEAGLAVVLVGRPLSGARVPYVDSDNFTGGLLAARHLVATGRRRIATIAGPNDMAAGIDRLVGWRRGMAEAGLPTDVLVRSDFTIEAGAAAMAEVVANHPDVDAVFAAADIIAVGAMRELRARELRIPQDVALVGFDDSVLATSAIPQLTTVRQPVEELGRTVIWRLLAQLNGETDLPPSVSLPTELVVRESSRKGVTAET</sequence>
<dbReference type="Pfam" id="PF13377">
    <property type="entry name" value="Peripla_BP_3"/>
    <property type="match status" value="1"/>
</dbReference>
<dbReference type="EMBL" id="FOKG01000006">
    <property type="protein sequence ID" value="SFB19131.1"/>
    <property type="molecule type" value="Genomic_DNA"/>
</dbReference>
<dbReference type="InterPro" id="IPR046335">
    <property type="entry name" value="LacI/GalR-like_sensor"/>
</dbReference>
<dbReference type="CDD" id="cd06267">
    <property type="entry name" value="PBP1_LacI_sugar_binding-like"/>
    <property type="match status" value="1"/>
</dbReference>
<feature type="domain" description="HTH lacI-type" evidence="4">
    <location>
        <begin position="15"/>
        <end position="69"/>
    </location>
</feature>
<reference evidence="6" key="1">
    <citation type="submission" date="2016-10" db="EMBL/GenBank/DDBJ databases">
        <authorList>
            <person name="Varghese N."/>
            <person name="Submissions S."/>
        </authorList>
    </citation>
    <scope>NUCLEOTIDE SEQUENCE [LARGE SCALE GENOMIC DNA]</scope>
    <source>
        <strain evidence="6">CGMCC 4.3568</strain>
    </source>
</reference>
<keyword evidence="1" id="KW-0805">Transcription regulation</keyword>
<dbReference type="GO" id="GO:0003700">
    <property type="term" value="F:DNA-binding transcription factor activity"/>
    <property type="evidence" value="ECO:0007669"/>
    <property type="project" value="TreeGrafter"/>
</dbReference>
<dbReference type="PROSITE" id="PS00356">
    <property type="entry name" value="HTH_LACI_1"/>
    <property type="match status" value="1"/>
</dbReference>
<dbReference type="PANTHER" id="PTHR30146:SF109">
    <property type="entry name" value="HTH-TYPE TRANSCRIPTIONAL REGULATOR GALS"/>
    <property type="match status" value="1"/>
</dbReference>